<evidence type="ECO:0000256" key="2">
    <source>
        <dbReference type="ARBA" id="ARBA00023015"/>
    </source>
</evidence>
<comment type="similarity">
    <text evidence="1">Belongs to the LysR transcriptional regulatory family.</text>
</comment>
<dbReference type="InterPro" id="IPR036388">
    <property type="entry name" value="WH-like_DNA-bd_sf"/>
</dbReference>
<dbReference type="Pfam" id="PF00126">
    <property type="entry name" value="HTH_1"/>
    <property type="match status" value="1"/>
</dbReference>
<keyword evidence="4" id="KW-0804">Transcription</keyword>
<evidence type="ECO:0000313" key="6">
    <source>
        <dbReference type="EMBL" id="WMW79519.1"/>
    </source>
</evidence>
<evidence type="ECO:0000259" key="5">
    <source>
        <dbReference type="PROSITE" id="PS50931"/>
    </source>
</evidence>
<dbReference type="Gene3D" id="3.40.190.290">
    <property type="match status" value="1"/>
</dbReference>
<dbReference type="PROSITE" id="PS50931">
    <property type="entry name" value="HTH_LYSR"/>
    <property type="match status" value="1"/>
</dbReference>
<dbReference type="EMBL" id="CP133720">
    <property type="protein sequence ID" value="WMW79519.1"/>
    <property type="molecule type" value="Genomic_DNA"/>
</dbReference>
<dbReference type="InterPro" id="IPR036390">
    <property type="entry name" value="WH_DNA-bd_sf"/>
</dbReference>
<evidence type="ECO:0000256" key="1">
    <source>
        <dbReference type="ARBA" id="ARBA00009437"/>
    </source>
</evidence>
<dbReference type="InterPro" id="IPR058163">
    <property type="entry name" value="LysR-type_TF_proteobact-type"/>
</dbReference>
<proteinExistence type="inferred from homology"/>
<feature type="domain" description="HTH lysR-type" evidence="5">
    <location>
        <begin position="1"/>
        <end position="58"/>
    </location>
</feature>
<keyword evidence="2" id="KW-0805">Transcription regulation</keyword>
<evidence type="ECO:0000256" key="4">
    <source>
        <dbReference type="ARBA" id="ARBA00023163"/>
    </source>
</evidence>
<dbReference type="Proteomes" id="UP001181355">
    <property type="component" value="Chromosome"/>
</dbReference>
<protein>
    <submittedName>
        <fullName evidence="6">LysR family transcriptional regulator</fullName>
    </submittedName>
</protein>
<dbReference type="PANTHER" id="PTHR30537">
    <property type="entry name" value="HTH-TYPE TRANSCRIPTIONAL REGULATOR"/>
    <property type="match status" value="1"/>
</dbReference>
<dbReference type="Pfam" id="PF03466">
    <property type="entry name" value="LysR_substrate"/>
    <property type="match status" value="1"/>
</dbReference>
<evidence type="ECO:0000313" key="7">
    <source>
        <dbReference type="Proteomes" id="UP001181355"/>
    </source>
</evidence>
<dbReference type="CDD" id="cd08474">
    <property type="entry name" value="PBP2_CrgA_like_5"/>
    <property type="match status" value="1"/>
</dbReference>
<sequence>MDLNALHIFVVVARTRNFRRAALELKLTPSAVSHSMSKLEQSLGARLLHRTTRSVSLSEAGEALLRKLGPAMQDIEQAFDDVNSLRQSPRGVLRLNVPRAAAHLVLAPRLTEFYHHYPELQLEVVVSDQLVDIVEEGFDAGIRFGESLQQDMVAIPIGPTLPFVTCAAPSYLQKHGIPNHPDQLLQHNCLQFRFPSGALYAWEFLKRQKLLKVVTTGSFVSDDFQTLVRASMDGLGICYTYQSYVEHLIASGYLQEILHDYMPPAERMYLYFPSRAQLPMKLRAFIDFFKTE</sequence>
<dbReference type="PANTHER" id="PTHR30537:SF1">
    <property type="entry name" value="HTH-TYPE TRANSCRIPTIONAL REGULATOR PGRR"/>
    <property type="match status" value="1"/>
</dbReference>
<organism evidence="6 7">
    <name type="scientific">Undibacterium cyanobacteriorum</name>
    <dbReference type="NCBI Taxonomy" id="3073561"/>
    <lineage>
        <taxon>Bacteria</taxon>
        <taxon>Pseudomonadati</taxon>
        <taxon>Pseudomonadota</taxon>
        <taxon>Betaproteobacteria</taxon>
        <taxon>Burkholderiales</taxon>
        <taxon>Oxalobacteraceae</taxon>
        <taxon>Undibacterium</taxon>
    </lineage>
</organism>
<name>A0ABY9RF97_9BURK</name>
<dbReference type="InterPro" id="IPR005119">
    <property type="entry name" value="LysR_subst-bd"/>
</dbReference>
<gene>
    <name evidence="6" type="ORF">RF679_12775</name>
</gene>
<accession>A0ABY9RF97</accession>
<evidence type="ECO:0000256" key="3">
    <source>
        <dbReference type="ARBA" id="ARBA00023125"/>
    </source>
</evidence>
<reference evidence="6" key="1">
    <citation type="submission" date="2023-09" db="EMBL/GenBank/DDBJ databases">
        <title>Undibacterium sp. 20NA77.5 isolated from freshwater.</title>
        <authorList>
            <person name="Le V."/>
            <person name="Ko S.-R."/>
            <person name="Ahn C.-Y."/>
            <person name="Oh H.-M."/>
        </authorList>
    </citation>
    <scope>NUCLEOTIDE SEQUENCE</scope>
    <source>
        <strain evidence="6">20NA77.5</strain>
    </source>
</reference>
<dbReference type="SUPFAM" id="SSF53850">
    <property type="entry name" value="Periplasmic binding protein-like II"/>
    <property type="match status" value="1"/>
</dbReference>
<dbReference type="Gene3D" id="1.10.10.10">
    <property type="entry name" value="Winged helix-like DNA-binding domain superfamily/Winged helix DNA-binding domain"/>
    <property type="match status" value="1"/>
</dbReference>
<keyword evidence="7" id="KW-1185">Reference proteome</keyword>
<dbReference type="SUPFAM" id="SSF46785">
    <property type="entry name" value="Winged helix' DNA-binding domain"/>
    <property type="match status" value="1"/>
</dbReference>
<keyword evidence="3" id="KW-0238">DNA-binding</keyword>
<dbReference type="InterPro" id="IPR000847">
    <property type="entry name" value="LysR_HTH_N"/>
</dbReference>
<dbReference type="RefSeq" id="WP_309481016.1">
    <property type="nucleotide sequence ID" value="NZ_CP133720.1"/>
</dbReference>